<dbReference type="EMBL" id="BMKW01000001">
    <property type="protein sequence ID" value="GGJ02406.1"/>
    <property type="molecule type" value="Genomic_DNA"/>
</dbReference>
<dbReference type="Proteomes" id="UP000661507">
    <property type="component" value="Unassembled WGS sequence"/>
</dbReference>
<evidence type="ECO:0000313" key="1">
    <source>
        <dbReference type="EMBL" id="GGJ02406.1"/>
    </source>
</evidence>
<accession>A0A917K649</accession>
<name>A0A917K649_9PROT</name>
<gene>
    <name evidence="1" type="ORF">GCM10011320_06520</name>
</gene>
<organism evidence="1 2">
    <name type="scientific">Neoroseomonas lacus</name>
    <dbReference type="NCBI Taxonomy" id="287609"/>
    <lineage>
        <taxon>Bacteria</taxon>
        <taxon>Pseudomonadati</taxon>
        <taxon>Pseudomonadota</taxon>
        <taxon>Alphaproteobacteria</taxon>
        <taxon>Acetobacterales</taxon>
        <taxon>Acetobacteraceae</taxon>
        <taxon>Neoroseomonas</taxon>
    </lineage>
</organism>
<proteinExistence type="predicted"/>
<dbReference type="RefSeq" id="WP_188965453.1">
    <property type="nucleotide sequence ID" value="NZ_BMKW01000001.1"/>
</dbReference>
<protein>
    <submittedName>
        <fullName evidence="1">Uncharacterized protein</fullName>
    </submittedName>
</protein>
<reference evidence="1" key="2">
    <citation type="submission" date="2020-09" db="EMBL/GenBank/DDBJ databases">
        <authorList>
            <person name="Sun Q."/>
            <person name="Zhou Y."/>
        </authorList>
    </citation>
    <scope>NUCLEOTIDE SEQUENCE</scope>
    <source>
        <strain evidence="1">CGMCC 1.3617</strain>
    </source>
</reference>
<evidence type="ECO:0000313" key="2">
    <source>
        <dbReference type="Proteomes" id="UP000661507"/>
    </source>
</evidence>
<keyword evidence="2" id="KW-1185">Reference proteome</keyword>
<comment type="caution">
    <text evidence="1">The sequence shown here is derived from an EMBL/GenBank/DDBJ whole genome shotgun (WGS) entry which is preliminary data.</text>
</comment>
<sequence length="166" mass="17647">MANNVYRGSDGSLSVAVEAGAEGDLAGEVDQAYGLAPVGRVSGVTLRVTNDVKPFHELGQRFATELRPGNLNVYGTIERAHVNGALLKLMLGQGPAQSRPQGSFPNPAFNLSIRLENPALPGNFSAVTVMGVKLSEWNLNLPEDDFVLENVGFRALWVKIEDGSAG</sequence>
<reference evidence="1" key="1">
    <citation type="journal article" date="2014" name="Int. J. Syst. Evol. Microbiol.">
        <title>Complete genome sequence of Corynebacterium casei LMG S-19264T (=DSM 44701T), isolated from a smear-ripened cheese.</title>
        <authorList>
            <consortium name="US DOE Joint Genome Institute (JGI-PGF)"/>
            <person name="Walter F."/>
            <person name="Albersmeier A."/>
            <person name="Kalinowski J."/>
            <person name="Ruckert C."/>
        </authorList>
    </citation>
    <scope>NUCLEOTIDE SEQUENCE</scope>
    <source>
        <strain evidence="1">CGMCC 1.3617</strain>
    </source>
</reference>
<dbReference type="AlphaFoldDB" id="A0A917K649"/>